<dbReference type="Proteomes" id="UP001630127">
    <property type="component" value="Unassembled WGS sequence"/>
</dbReference>
<dbReference type="AlphaFoldDB" id="A0ABD2YCH6"/>
<reference evidence="2 3" key="1">
    <citation type="submission" date="2024-11" db="EMBL/GenBank/DDBJ databases">
        <title>A near-complete genome assembly of Cinchona calisaya.</title>
        <authorList>
            <person name="Lian D.C."/>
            <person name="Zhao X.W."/>
            <person name="Wei L."/>
        </authorList>
    </citation>
    <scope>NUCLEOTIDE SEQUENCE [LARGE SCALE GENOMIC DNA]</scope>
    <source>
        <tissue evidence="2">Nenye</tissue>
    </source>
</reference>
<proteinExistence type="predicted"/>
<gene>
    <name evidence="2" type="ORF">ACH5RR_034242</name>
</gene>
<evidence type="ECO:0000256" key="1">
    <source>
        <dbReference type="SAM" id="MobiDB-lite"/>
    </source>
</evidence>
<feature type="region of interest" description="Disordered" evidence="1">
    <location>
        <begin position="96"/>
        <end position="130"/>
    </location>
</feature>
<evidence type="ECO:0000313" key="3">
    <source>
        <dbReference type="Proteomes" id="UP001630127"/>
    </source>
</evidence>
<accession>A0ABD2YCH6</accession>
<name>A0ABD2YCH6_9GENT</name>
<dbReference type="EMBL" id="JBJUIK010000014">
    <property type="protein sequence ID" value="KAL3504401.1"/>
    <property type="molecule type" value="Genomic_DNA"/>
</dbReference>
<comment type="caution">
    <text evidence="2">The sequence shown here is derived from an EMBL/GenBank/DDBJ whole genome shotgun (WGS) entry which is preliminary data.</text>
</comment>
<protein>
    <submittedName>
        <fullName evidence="2">Uncharacterized protein</fullName>
    </submittedName>
</protein>
<feature type="compositionally biased region" description="Polar residues" evidence="1">
    <location>
        <begin position="96"/>
        <end position="107"/>
    </location>
</feature>
<organism evidence="2 3">
    <name type="scientific">Cinchona calisaya</name>
    <dbReference type="NCBI Taxonomy" id="153742"/>
    <lineage>
        <taxon>Eukaryota</taxon>
        <taxon>Viridiplantae</taxon>
        <taxon>Streptophyta</taxon>
        <taxon>Embryophyta</taxon>
        <taxon>Tracheophyta</taxon>
        <taxon>Spermatophyta</taxon>
        <taxon>Magnoliopsida</taxon>
        <taxon>eudicotyledons</taxon>
        <taxon>Gunneridae</taxon>
        <taxon>Pentapetalae</taxon>
        <taxon>asterids</taxon>
        <taxon>lamiids</taxon>
        <taxon>Gentianales</taxon>
        <taxon>Rubiaceae</taxon>
        <taxon>Cinchonoideae</taxon>
        <taxon>Cinchoneae</taxon>
        <taxon>Cinchona</taxon>
    </lineage>
</organism>
<sequence length="130" mass="13548">MATSAVSKEKQRLAGEAEVVEFGNEIATFPHGFGAAPHTSTTVLELDVDAAALHVCAIGTAQEEEFAAVFQEEKLIPTSSIDVAVAALTCRKETLTAQSKSDVTAATDSPHGVVSAPIGSNKDPKQVQKK</sequence>
<evidence type="ECO:0000313" key="2">
    <source>
        <dbReference type="EMBL" id="KAL3504401.1"/>
    </source>
</evidence>
<keyword evidence="3" id="KW-1185">Reference proteome</keyword>